<dbReference type="Proteomes" id="UP001341840">
    <property type="component" value="Unassembled WGS sequence"/>
</dbReference>
<dbReference type="EMBL" id="JASCZI010183983">
    <property type="protein sequence ID" value="MED6189842.1"/>
    <property type="molecule type" value="Genomic_DNA"/>
</dbReference>
<sequence>IKIKAALSSIWRQPEGFIDYEGSAQLIRRASVVATIFWKFWNHRNIQIFESIAGTPDLILSSILGLIQEYHQHHPP</sequence>
<comment type="caution">
    <text evidence="1">The sequence shown here is derived from an EMBL/GenBank/DDBJ whole genome shotgun (WGS) entry which is preliminary data.</text>
</comment>
<proteinExistence type="predicted"/>
<feature type="non-terminal residue" evidence="1">
    <location>
        <position position="1"/>
    </location>
</feature>
<protein>
    <submittedName>
        <fullName evidence="1">Uncharacterized protein</fullName>
    </submittedName>
</protein>
<keyword evidence="2" id="KW-1185">Reference proteome</keyword>
<organism evidence="1 2">
    <name type="scientific">Stylosanthes scabra</name>
    <dbReference type="NCBI Taxonomy" id="79078"/>
    <lineage>
        <taxon>Eukaryota</taxon>
        <taxon>Viridiplantae</taxon>
        <taxon>Streptophyta</taxon>
        <taxon>Embryophyta</taxon>
        <taxon>Tracheophyta</taxon>
        <taxon>Spermatophyta</taxon>
        <taxon>Magnoliopsida</taxon>
        <taxon>eudicotyledons</taxon>
        <taxon>Gunneridae</taxon>
        <taxon>Pentapetalae</taxon>
        <taxon>rosids</taxon>
        <taxon>fabids</taxon>
        <taxon>Fabales</taxon>
        <taxon>Fabaceae</taxon>
        <taxon>Papilionoideae</taxon>
        <taxon>50 kb inversion clade</taxon>
        <taxon>dalbergioids sensu lato</taxon>
        <taxon>Dalbergieae</taxon>
        <taxon>Pterocarpus clade</taxon>
        <taxon>Stylosanthes</taxon>
    </lineage>
</organism>
<name>A0ABU6WV67_9FABA</name>
<evidence type="ECO:0000313" key="2">
    <source>
        <dbReference type="Proteomes" id="UP001341840"/>
    </source>
</evidence>
<reference evidence="1 2" key="1">
    <citation type="journal article" date="2023" name="Plants (Basel)">
        <title>Bridging the Gap: Combining Genomics and Transcriptomics Approaches to Understand Stylosanthes scabra, an Orphan Legume from the Brazilian Caatinga.</title>
        <authorList>
            <person name="Ferreira-Neto J.R.C."/>
            <person name="da Silva M.D."/>
            <person name="Binneck E."/>
            <person name="de Melo N.F."/>
            <person name="da Silva R.H."/>
            <person name="de Melo A.L.T.M."/>
            <person name="Pandolfi V."/>
            <person name="Bustamante F.O."/>
            <person name="Brasileiro-Vidal A.C."/>
            <person name="Benko-Iseppon A.M."/>
        </authorList>
    </citation>
    <scope>NUCLEOTIDE SEQUENCE [LARGE SCALE GENOMIC DNA]</scope>
    <source>
        <tissue evidence="1">Leaves</tissue>
    </source>
</reference>
<accession>A0ABU6WV67</accession>
<evidence type="ECO:0000313" key="1">
    <source>
        <dbReference type="EMBL" id="MED6189842.1"/>
    </source>
</evidence>
<gene>
    <name evidence="1" type="ORF">PIB30_099984</name>
</gene>